<feature type="chain" id="PRO_5045366891" description="Thioredoxin-like fold domain-containing protein" evidence="1">
    <location>
        <begin position="21"/>
        <end position="155"/>
    </location>
</feature>
<dbReference type="Proteomes" id="UP001204142">
    <property type="component" value="Unassembled WGS sequence"/>
</dbReference>
<reference evidence="2 3" key="1">
    <citation type="submission" date="2022-07" db="EMBL/GenBank/DDBJ databases">
        <authorList>
            <person name="Xamxidin M."/>
            <person name="Wu M."/>
        </authorList>
    </citation>
    <scope>NUCLEOTIDE SEQUENCE [LARGE SCALE GENOMIC DNA]</scope>
    <source>
        <strain evidence="2 3">NBRC 111650</strain>
    </source>
</reference>
<proteinExistence type="predicted"/>
<name>A0ABT1WE69_9BURK</name>
<organism evidence="2 3">
    <name type="scientific">Limnobacter humi</name>
    <dbReference type="NCBI Taxonomy" id="1778671"/>
    <lineage>
        <taxon>Bacteria</taxon>
        <taxon>Pseudomonadati</taxon>
        <taxon>Pseudomonadota</taxon>
        <taxon>Betaproteobacteria</taxon>
        <taxon>Burkholderiales</taxon>
        <taxon>Burkholderiaceae</taxon>
        <taxon>Limnobacter</taxon>
    </lineage>
</organism>
<dbReference type="InterPro" id="IPR036249">
    <property type="entry name" value="Thioredoxin-like_sf"/>
</dbReference>
<evidence type="ECO:0000313" key="2">
    <source>
        <dbReference type="EMBL" id="MCQ8895818.1"/>
    </source>
</evidence>
<sequence length="155" mass="17553">MMIRCLLLLWCAALSGGSYGQDQHLPFPVDLSQAHALSLQQPGAVVILFSIPDCTYCEQVRAQSLRHLEKDPAYRGHVRVFELDFTDDRRRVVWFDGQQRTGKAVAQRLDVKFSPTVWVFTPTGGTPAKPLQGAGLPDFYNQYLDELIQQVFRSQ</sequence>
<evidence type="ECO:0000313" key="3">
    <source>
        <dbReference type="Proteomes" id="UP001204142"/>
    </source>
</evidence>
<protein>
    <recommendedName>
        <fullName evidence="4">Thioredoxin-like fold domain-containing protein</fullName>
    </recommendedName>
</protein>
<dbReference type="Gene3D" id="3.40.30.10">
    <property type="entry name" value="Glutaredoxin"/>
    <property type="match status" value="1"/>
</dbReference>
<keyword evidence="1" id="KW-0732">Signal</keyword>
<evidence type="ECO:0000256" key="1">
    <source>
        <dbReference type="SAM" id="SignalP"/>
    </source>
</evidence>
<accession>A0ABT1WE69</accession>
<dbReference type="SUPFAM" id="SSF52833">
    <property type="entry name" value="Thioredoxin-like"/>
    <property type="match status" value="1"/>
</dbReference>
<evidence type="ECO:0008006" key="4">
    <source>
        <dbReference type="Google" id="ProtNLM"/>
    </source>
</evidence>
<dbReference type="EMBL" id="JANIGO010000002">
    <property type="protein sequence ID" value="MCQ8895818.1"/>
    <property type="molecule type" value="Genomic_DNA"/>
</dbReference>
<feature type="signal peptide" evidence="1">
    <location>
        <begin position="1"/>
        <end position="20"/>
    </location>
</feature>
<dbReference type="RefSeq" id="WP_256763585.1">
    <property type="nucleotide sequence ID" value="NZ_JANIGO010000002.1"/>
</dbReference>
<comment type="caution">
    <text evidence="2">The sequence shown here is derived from an EMBL/GenBank/DDBJ whole genome shotgun (WGS) entry which is preliminary data.</text>
</comment>
<keyword evidence="3" id="KW-1185">Reference proteome</keyword>
<gene>
    <name evidence="2" type="ORF">NQT62_05115</name>
</gene>